<accession>A0AAN6XW92</accession>
<dbReference type="AlphaFoldDB" id="A0AAN6XW92"/>
<evidence type="ECO:0000313" key="2">
    <source>
        <dbReference type="Proteomes" id="UP001301769"/>
    </source>
</evidence>
<name>A0AAN6XW92_9PEZI</name>
<gene>
    <name evidence="1" type="ORF">QBC37DRAFT_453924</name>
</gene>
<sequence length="244" mass="26563">MPTTVNGLGAPISRLPAKPSFDLESAALLDEDTKNMRASVIAKLMMPVPAVSNLRERVDKSCEKIYQEGKPAPETISANYVHIHSWLGYKGGIFQGNDMTQVPSWPKLTNFYDTELPRGTMSPEDTHMASVLHRYKHDASRGSPISPEYEAYYKAHKAAELAFKKKTTLVNRCIEEFQNTHSLQGAAKSDLALLVLNVWQTVAVHDSPAALVPGSDTTTTNGTTAASVGSSSTVAAQREAGVWF</sequence>
<reference evidence="1" key="1">
    <citation type="journal article" date="2023" name="Mol. Phylogenet. Evol.">
        <title>Genome-scale phylogeny and comparative genomics of the fungal order Sordariales.</title>
        <authorList>
            <person name="Hensen N."/>
            <person name="Bonometti L."/>
            <person name="Westerberg I."/>
            <person name="Brannstrom I.O."/>
            <person name="Guillou S."/>
            <person name="Cros-Aarteil S."/>
            <person name="Calhoun S."/>
            <person name="Haridas S."/>
            <person name="Kuo A."/>
            <person name="Mondo S."/>
            <person name="Pangilinan J."/>
            <person name="Riley R."/>
            <person name="LaButti K."/>
            <person name="Andreopoulos B."/>
            <person name="Lipzen A."/>
            <person name="Chen C."/>
            <person name="Yan M."/>
            <person name="Daum C."/>
            <person name="Ng V."/>
            <person name="Clum A."/>
            <person name="Steindorff A."/>
            <person name="Ohm R.A."/>
            <person name="Martin F."/>
            <person name="Silar P."/>
            <person name="Natvig D.O."/>
            <person name="Lalanne C."/>
            <person name="Gautier V."/>
            <person name="Ament-Velasquez S.L."/>
            <person name="Kruys A."/>
            <person name="Hutchinson M.I."/>
            <person name="Powell A.J."/>
            <person name="Barry K."/>
            <person name="Miller A.N."/>
            <person name="Grigoriev I.V."/>
            <person name="Debuchy R."/>
            <person name="Gladieux P."/>
            <person name="Hiltunen Thoren M."/>
            <person name="Johannesson H."/>
        </authorList>
    </citation>
    <scope>NUCLEOTIDE SEQUENCE</scope>
    <source>
        <strain evidence="1">PSN293</strain>
    </source>
</reference>
<evidence type="ECO:0000313" key="1">
    <source>
        <dbReference type="EMBL" id="KAK4208069.1"/>
    </source>
</evidence>
<dbReference type="Proteomes" id="UP001301769">
    <property type="component" value="Unassembled WGS sequence"/>
</dbReference>
<protein>
    <submittedName>
        <fullName evidence="1">Uncharacterized protein</fullName>
    </submittedName>
</protein>
<dbReference type="EMBL" id="MU858260">
    <property type="protein sequence ID" value="KAK4208069.1"/>
    <property type="molecule type" value="Genomic_DNA"/>
</dbReference>
<organism evidence="1 2">
    <name type="scientific">Rhypophila decipiens</name>
    <dbReference type="NCBI Taxonomy" id="261697"/>
    <lineage>
        <taxon>Eukaryota</taxon>
        <taxon>Fungi</taxon>
        <taxon>Dikarya</taxon>
        <taxon>Ascomycota</taxon>
        <taxon>Pezizomycotina</taxon>
        <taxon>Sordariomycetes</taxon>
        <taxon>Sordariomycetidae</taxon>
        <taxon>Sordariales</taxon>
        <taxon>Naviculisporaceae</taxon>
        <taxon>Rhypophila</taxon>
    </lineage>
</organism>
<proteinExistence type="predicted"/>
<keyword evidence="2" id="KW-1185">Reference proteome</keyword>
<reference evidence="1" key="2">
    <citation type="submission" date="2023-05" db="EMBL/GenBank/DDBJ databases">
        <authorList>
            <consortium name="Lawrence Berkeley National Laboratory"/>
            <person name="Steindorff A."/>
            <person name="Hensen N."/>
            <person name="Bonometti L."/>
            <person name="Westerberg I."/>
            <person name="Brannstrom I.O."/>
            <person name="Guillou S."/>
            <person name="Cros-Aarteil S."/>
            <person name="Calhoun S."/>
            <person name="Haridas S."/>
            <person name="Kuo A."/>
            <person name="Mondo S."/>
            <person name="Pangilinan J."/>
            <person name="Riley R."/>
            <person name="Labutti K."/>
            <person name="Andreopoulos B."/>
            <person name="Lipzen A."/>
            <person name="Chen C."/>
            <person name="Yanf M."/>
            <person name="Daum C."/>
            <person name="Ng V."/>
            <person name="Clum A."/>
            <person name="Ohm R."/>
            <person name="Martin F."/>
            <person name="Silar P."/>
            <person name="Natvig D."/>
            <person name="Lalanne C."/>
            <person name="Gautier V."/>
            <person name="Ament-Velasquez S.L."/>
            <person name="Kruys A."/>
            <person name="Hutchinson M.I."/>
            <person name="Powell A.J."/>
            <person name="Barry K."/>
            <person name="Miller A.N."/>
            <person name="Grigoriev I.V."/>
            <person name="Debuchy R."/>
            <person name="Gladieux P."/>
            <person name="Thoren M.H."/>
            <person name="Johannesson H."/>
        </authorList>
    </citation>
    <scope>NUCLEOTIDE SEQUENCE</scope>
    <source>
        <strain evidence="1">PSN293</strain>
    </source>
</reference>
<comment type="caution">
    <text evidence="1">The sequence shown here is derived from an EMBL/GenBank/DDBJ whole genome shotgun (WGS) entry which is preliminary data.</text>
</comment>